<dbReference type="GO" id="GO:0005886">
    <property type="term" value="C:plasma membrane"/>
    <property type="evidence" value="ECO:0007669"/>
    <property type="project" value="UniProtKB-SubCell"/>
</dbReference>
<keyword evidence="8" id="KW-0472">Membrane</keyword>
<dbReference type="GO" id="GO:0006935">
    <property type="term" value="P:chemotaxis"/>
    <property type="evidence" value="ECO:0007669"/>
    <property type="project" value="UniProtKB-KW"/>
</dbReference>
<keyword evidence="9" id="KW-0975">Bacterial flagellum</keyword>
<evidence type="ECO:0000256" key="3">
    <source>
        <dbReference type="ARBA" id="ARBA00010299"/>
    </source>
</evidence>
<evidence type="ECO:0000256" key="6">
    <source>
        <dbReference type="ARBA" id="ARBA00022500"/>
    </source>
</evidence>
<dbReference type="EMBL" id="LAZR01038460">
    <property type="protein sequence ID" value="KKL19516.1"/>
    <property type="molecule type" value="Genomic_DNA"/>
</dbReference>
<comment type="subcellular location">
    <subcellularLocation>
        <location evidence="1">Bacterial flagellum basal body</location>
    </subcellularLocation>
    <subcellularLocation>
        <location evidence="2">Cell membrane</location>
        <topology evidence="2">Peripheral membrane protein</topology>
        <orientation evidence="2">Cytoplasmic side</orientation>
    </subcellularLocation>
</comment>
<proteinExistence type="inferred from homology"/>
<feature type="domain" description="Flagellar motor switch protein FliG N-terminal" evidence="12">
    <location>
        <begin position="23"/>
        <end position="120"/>
    </location>
</feature>
<accession>A0A0F9DPD5</accession>
<evidence type="ECO:0000256" key="4">
    <source>
        <dbReference type="ARBA" id="ARBA00021870"/>
    </source>
</evidence>
<evidence type="ECO:0000256" key="1">
    <source>
        <dbReference type="ARBA" id="ARBA00004117"/>
    </source>
</evidence>
<evidence type="ECO:0000259" key="10">
    <source>
        <dbReference type="Pfam" id="PF01706"/>
    </source>
</evidence>
<evidence type="ECO:0000313" key="13">
    <source>
        <dbReference type="EMBL" id="KKL19516.1"/>
    </source>
</evidence>
<dbReference type="InterPro" id="IPR028263">
    <property type="entry name" value="FliG_N"/>
</dbReference>
<dbReference type="SUPFAM" id="SSF48029">
    <property type="entry name" value="FliG"/>
    <property type="match status" value="2"/>
</dbReference>
<dbReference type="GO" id="GO:0071973">
    <property type="term" value="P:bacterial-type flagellum-dependent cell motility"/>
    <property type="evidence" value="ECO:0007669"/>
    <property type="project" value="InterPro"/>
</dbReference>
<dbReference type="Pfam" id="PF01706">
    <property type="entry name" value="FliG_C"/>
    <property type="match status" value="1"/>
</dbReference>
<dbReference type="PRINTS" id="PR00954">
    <property type="entry name" value="FLGMOTORFLIG"/>
</dbReference>
<dbReference type="AlphaFoldDB" id="A0A0F9DPD5"/>
<evidence type="ECO:0000256" key="8">
    <source>
        <dbReference type="ARBA" id="ARBA00023136"/>
    </source>
</evidence>
<dbReference type="PANTHER" id="PTHR30534:SF0">
    <property type="entry name" value="FLAGELLAR MOTOR SWITCH PROTEIN FLIG"/>
    <property type="match status" value="1"/>
</dbReference>
<dbReference type="GO" id="GO:0009425">
    <property type="term" value="C:bacterial-type flagellum basal body"/>
    <property type="evidence" value="ECO:0007669"/>
    <property type="project" value="UniProtKB-SubCell"/>
</dbReference>
<evidence type="ECO:0000256" key="5">
    <source>
        <dbReference type="ARBA" id="ARBA00022475"/>
    </source>
</evidence>
<keyword evidence="7" id="KW-0283">Flagellar rotation</keyword>
<keyword evidence="6" id="KW-0145">Chemotaxis</keyword>
<dbReference type="Pfam" id="PF14841">
    <property type="entry name" value="FliG_M"/>
    <property type="match status" value="1"/>
</dbReference>
<protein>
    <recommendedName>
        <fullName evidence="4">Flagellar motor switch protein FliG</fullName>
    </recommendedName>
</protein>
<feature type="domain" description="Flagellar motor switch protein FliG middle" evidence="11">
    <location>
        <begin position="134"/>
        <end position="207"/>
    </location>
</feature>
<dbReference type="InterPro" id="IPR023087">
    <property type="entry name" value="Flg_Motor_Flig_C"/>
</dbReference>
<comment type="caution">
    <text evidence="13">The sequence shown here is derived from an EMBL/GenBank/DDBJ whole genome shotgun (WGS) entry which is preliminary data.</text>
</comment>
<organism evidence="13">
    <name type="scientific">marine sediment metagenome</name>
    <dbReference type="NCBI Taxonomy" id="412755"/>
    <lineage>
        <taxon>unclassified sequences</taxon>
        <taxon>metagenomes</taxon>
        <taxon>ecological metagenomes</taxon>
    </lineage>
</organism>
<dbReference type="Pfam" id="PF14842">
    <property type="entry name" value="FliG_N"/>
    <property type="match status" value="1"/>
</dbReference>
<evidence type="ECO:0000256" key="9">
    <source>
        <dbReference type="ARBA" id="ARBA00023143"/>
    </source>
</evidence>
<name>A0A0F9DPD5_9ZZZZ</name>
<reference evidence="13" key="1">
    <citation type="journal article" date="2015" name="Nature">
        <title>Complex archaea that bridge the gap between prokaryotes and eukaryotes.</title>
        <authorList>
            <person name="Spang A."/>
            <person name="Saw J.H."/>
            <person name="Jorgensen S.L."/>
            <person name="Zaremba-Niedzwiedzka K."/>
            <person name="Martijn J."/>
            <person name="Lind A.E."/>
            <person name="van Eijk R."/>
            <person name="Schleper C."/>
            <person name="Guy L."/>
            <person name="Ettema T.J."/>
        </authorList>
    </citation>
    <scope>NUCLEOTIDE SEQUENCE</scope>
</reference>
<dbReference type="Gene3D" id="1.10.220.30">
    <property type="match status" value="3"/>
</dbReference>
<dbReference type="InterPro" id="IPR000090">
    <property type="entry name" value="Flg_Motor_Flig"/>
</dbReference>
<feature type="non-terminal residue" evidence="13">
    <location>
        <position position="282"/>
    </location>
</feature>
<gene>
    <name evidence="13" type="ORF">LCGC14_2464670</name>
</gene>
<evidence type="ECO:0000256" key="7">
    <source>
        <dbReference type="ARBA" id="ARBA00022779"/>
    </source>
</evidence>
<dbReference type="GO" id="GO:0003774">
    <property type="term" value="F:cytoskeletal motor activity"/>
    <property type="evidence" value="ECO:0007669"/>
    <property type="project" value="InterPro"/>
</dbReference>
<dbReference type="PANTHER" id="PTHR30534">
    <property type="entry name" value="FLAGELLAR MOTOR SWITCH PROTEIN FLIG"/>
    <property type="match status" value="1"/>
</dbReference>
<dbReference type="InterPro" id="IPR032779">
    <property type="entry name" value="FliG_M"/>
</dbReference>
<comment type="similarity">
    <text evidence="3">Belongs to the FliG family.</text>
</comment>
<evidence type="ECO:0000259" key="12">
    <source>
        <dbReference type="Pfam" id="PF14842"/>
    </source>
</evidence>
<keyword evidence="5" id="KW-1003">Cell membrane</keyword>
<dbReference type="InterPro" id="IPR011002">
    <property type="entry name" value="FliG_a-hlx"/>
</dbReference>
<evidence type="ECO:0000256" key="2">
    <source>
        <dbReference type="ARBA" id="ARBA00004413"/>
    </source>
</evidence>
<sequence>MNMPAVSRTGTDTTAAPVKRRRLRGAEKAAILFLCLGEERGSALMRQLNEVDIQKITRAMSTLGTVAAEQVEEVMEEFSETITNGGPVVGSFAVAETMLRNFLPGDRVNEILRDIRGPIRERDLWTKFSALNESVIANFLKAEHAQTAAAILTNVSSDVAARVLPLLGRDRMQEIIERMIRMESVPNHMMKQIEESLQNDVMATSSQPTAGEMQQRMANLFNRLDQNLFDEITPLLEDTLPDQFQSIRQKMFTFDDLVAIDDQGIQLILREISNEVLTVALK</sequence>
<evidence type="ECO:0000259" key="11">
    <source>
        <dbReference type="Pfam" id="PF14841"/>
    </source>
</evidence>
<feature type="domain" description="Flagellar motor switch protein FliG C-terminal" evidence="10">
    <location>
        <begin position="236"/>
        <end position="282"/>
    </location>
</feature>